<keyword evidence="3" id="KW-1185">Reference proteome</keyword>
<feature type="signal peptide" evidence="1">
    <location>
        <begin position="1"/>
        <end position="22"/>
    </location>
</feature>
<dbReference type="Proteomes" id="UP000657918">
    <property type="component" value="Unassembled WGS sequence"/>
</dbReference>
<protein>
    <submittedName>
        <fullName evidence="2">Uncharacterized protein</fullName>
    </submittedName>
</protein>
<accession>A0A835N7U9</accession>
<dbReference type="AlphaFoldDB" id="A0A835N7U9"/>
<evidence type="ECO:0000313" key="3">
    <source>
        <dbReference type="Proteomes" id="UP000657918"/>
    </source>
</evidence>
<feature type="chain" id="PRO_5032834360" evidence="1">
    <location>
        <begin position="23"/>
        <end position="102"/>
    </location>
</feature>
<dbReference type="EMBL" id="JADGMS010000002">
    <property type="protein sequence ID" value="KAF9687860.1"/>
    <property type="molecule type" value="Genomic_DNA"/>
</dbReference>
<evidence type="ECO:0000256" key="1">
    <source>
        <dbReference type="SAM" id="SignalP"/>
    </source>
</evidence>
<gene>
    <name evidence="2" type="ORF">SADUNF_Sadunf02G0137100</name>
</gene>
<organism evidence="2 3">
    <name type="scientific">Salix dunnii</name>
    <dbReference type="NCBI Taxonomy" id="1413687"/>
    <lineage>
        <taxon>Eukaryota</taxon>
        <taxon>Viridiplantae</taxon>
        <taxon>Streptophyta</taxon>
        <taxon>Embryophyta</taxon>
        <taxon>Tracheophyta</taxon>
        <taxon>Spermatophyta</taxon>
        <taxon>Magnoliopsida</taxon>
        <taxon>eudicotyledons</taxon>
        <taxon>Gunneridae</taxon>
        <taxon>Pentapetalae</taxon>
        <taxon>rosids</taxon>
        <taxon>fabids</taxon>
        <taxon>Malpighiales</taxon>
        <taxon>Salicaceae</taxon>
        <taxon>Saliceae</taxon>
        <taxon>Salix</taxon>
    </lineage>
</organism>
<evidence type="ECO:0000313" key="2">
    <source>
        <dbReference type="EMBL" id="KAF9687860.1"/>
    </source>
</evidence>
<proteinExistence type="predicted"/>
<name>A0A835N7U9_9ROSI</name>
<keyword evidence="1" id="KW-0732">Signal</keyword>
<sequence>MSVYLATRLLWLFTAMALKTRGIFPLLSPTTLQEIIYFRILLKEKEMEGSKFGEHGVLVSSLWVCQFDNRARHLLNELIGLETILESDTCDALLTGLTTRRF</sequence>
<reference evidence="2 3" key="1">
    <citation type="submission" date="2020-10" db="EMBL/GenBank/DDBJ databases">
        <title>Plant Genome Project.</title>
        <authorList>
            <person name="Zhang R.-G."/>
        </authorList>
    </citation>
    <scope>NUCLEOTIDE SEQUENCE [LARGE SCALE GENOMIC DNA]</scope>
    <source>
        <strain evidence="2">FAFU-HL-1</strain>
        <tissue evidence="2">Leaf</tissue>
    </source>
</reference>
<comment type="caution">
    <text evidence="2">The sequence shown here is derived from an EMBL/GenBank/DDBJ whole genome shotgun (WGS) entry which is preliminary data.</text>
</comment>